<dbReference type="Proteomes" id="UP000050509">
    <property type="component" value="Unassembled WGS sequence"/>
</dbReference>
<sequence length="103" mass="11304">MPPLLEVRNLKVQFKTQDGVVNAVNDVSFHLERGETLGIVGESGSGKSVTSLSLMRLIPTPPGKIASGSILFDGENLLDYSEEEMRHMRGNRIAMIFQDPMTS</sequence>
<name>A0A0P9DCZ9_9CHLR</name>
<evidence type="ECO:0000259" key="6">
    <source>
        <dbReference type="Pfam" id="PF00005"/>
    </source>
</evidence>
<dbReference type="Gene3D" id="3.40.50.300">
    <property type="entry name" value="P-loop containing nucleotide triphosphate hydrolases"/>
    <property type="match status" value="1"/>
</dbReference>
<protein>
    <submittedName>
        <fullName evidence="7">Peptide ABC transporter ATP-binding protein</fullName>
    </submittedName>
</protein>
<gene>
    <name evidence="7" type="ORF">SE17_41390</name>
</gene>
<keyword evidence="8" id="KW-1185">Reference proteome</keyword>
<keyword evidence="7" id="KW-0547">Nucleotide-binding</keyword>
<keyword evidence="5" id="KW-0472">Membrane</keyword>
<comment type="similarity">
    <text evidence="2">Belongs to the ABC transporter superfamily.</text>
</comment>
<dbReference type="Pfam" id="PF00005">
    <property type="entry name" value="ABC_tran"/>
    <property type="match status" value="1"/>
</dbReference>
<dbReference type="SUPFAM" id="SSF52540">
    <property type="entry name" value="P-loop containing nucleoside triphosphate hydrolases"/>
    <property type="match status" value="1"/>
</dbReference>
<dbReference type="AlphaFoldDB" id="A0A0P9DCZ9"/>
<evidence type="ECO:0000256" key="5">
    <source>
        <dbReference type="ARBA" id="ARBA00023136"/>
    </source>
</evidence>
<dbReference type="PANTHER" id="PTHR43297">
    <property type="entry name" value="OLIGOPEPTIDE TRANSPORT ATP-BINDING PROTEIN APPD"/>
    <property type="match status" value="1"/>
</dbReference>
<evidence type="ECO:0000256" key="1">
    <source>
        <dbReference type="ARBA" id="ARBA00004370"/>
    </source>
</evidence>
<keyword evidence="7" id="KW-0067">ATP-binding</keyword>
<keyword evidence="4" id="KW-1003">Cell membrane</keyword>
<organism evidence="7 8">
    <name type="scientific">Kouleothrix aurantiaca</name>
    <dbReference type="NCBI Taxonomy" id="186479"/>
    <lineage>
        <taxon>Bacteria</taxon>
        <taxon>Bacillati</taxon>
        <taxon>Chloroflexota</taxon>
        <taxon>Chloroflexia</taxon>
        <taxon>Chloroflexales</taxon>
        <taxon>Roseiflexineae</taxon>
        <taxon>Roseiflexaceae</taxon>
        <taxon>Kouleothrix</taxon>
    </lineage>
</organism>
<evidence type="ECO:0000313" key="7">
    <source>
        <dbReference type="EMBL" id="KPV47819.1"/>
    </source>
</evidence>
<dbReference type="GO" id="GO:0016020">
    <property type="term" value="C:membrane"/>
    <property type="evidence" value="ECO:0007669"/>
    <property type="project" value="UniProtKB-SubCell"/>
</dbReference>
<keyword evidence="3" id="KW-0813">Transport</keyword>
<evidence type="ECO:0000256" key="2">
    <source>
        <dbReference type="ARBA" id="ARBA00005417"/>
    </source>
</evidence>
<dbReference type="InterPro" id="IPR027417">
    <property type="entry name" value="P-loop_NTPase"/>
</dbReference>
<reference evidence="7 8" key="1">
    <citation type="submission" date="2015-09" db="EMBL/GenBank/DDBJ databases">
        <title>Draft genome sequence of Kouleothrix aurantiaca JCM 19913.</title>
        <authorList>
            <person name="Hemp J."/>
        </authorList>
    </citation>
    <scope>NUCLEOTIDE SEQUENCE [LARGE SCALE GENOMIC DNA]</scope>
    <source>
        <strain evidence="7 8">COM-B</strain>
    </source>
</reference>
<comment type="subcellular location">
    <subcellularLocation>
        <location evidence="1">Membrane</location>
    </subcellularLocation>
</comment>
<feature type="non-terminal residue" evidence="7">
    <location>
        <position position="103"/>
    </location>
</feature>
<proteinExistence type="inferred from homology"/>
<comment type="caution">
    <text evidence="7">The sequence shown here is derived from an EMBL/GenBank/DDBJ whole genome shotgun (WGS) entry which is preliminary data.</text>
</comment>
<dbReference type="InterPro" id="IPR050388">
    <property type="entry name" value="ABC_Ni/Peptide_Import"/>
</dbReference>
<dbReference type="PANTHER" id="PTHR43297:SF2">
    <property type="entry name" value="DIPEPTIDE TRANSPORT ATP-BINDING PROTEIN DPPD"/>
    <property type="match status" value="1"/>
</dbReference>
<dbReference type="EMBL" id="LJCR01003206">
    <property type="protein sequence ID" value="KPV47819.1"/>
    <property type="molecule type" value="Genomic_DNA"/>
</dbReference>
<evidence type="ECO:0000256" key="4">
    <source>
        <dbReference type="ARBA" id="ARBA00022475"/>
    </source>
</evidence>
<accession>A0A0P9DCZ9</accession>
<evidence type="ECO:0000256" key="3">
    <source>
        <dbReference type="ARBA" id="ARBA00022448"/>
    </source>
</evidence>
<dbReference type="GO" id="GO:0016887">
    <property type="term" value="F:ATP hydrolysis activity"/>
    <property type="evidence" value="ECO:0007669"/>
    <property type="project" value="InterPro"/>
</dbReference>
<dbReference type="InterPro" id="IPR003439">
    <property type="entry name" value="ABC_transporter-like_ATP-bd"/>
</dbReference>
<dbReference type="GO" id="GO:0005524">
    <property type="term" value="F:ATP binding"/>
    <property type="evidence" value="ECO:0007669"/>
    <property type="project" value="UniProtKB-KW"/>
</dbReference>
<evidence type="ECO:0000313" key="8">
    <source>
        <dbReference type="Proteomes" id="UP000050509"/>
    </source>
</evidence>
<feature type="domain" description="ABC transporter" evidence="6">
    <location>
        <begin position="24"/>
        <end position="100"/>
    </location>
</feature>